<organism evidence="2 3">
    <name type="scientific">Candidatus Falkowbacteria bacterium CG10_big_fil_rev_8_21_14_0_10_37_18</name>
    <dbReference type="NCBI Taxonomy" id="1974562"/>
    <lineage>
        <taxon>Bacteria</taxon>
        <taxon>Candidatus Falkowiibacteriota</taxon>
    </lineage>
</organism>
<name>A0A2H0V9D4_9BACT</name>
<feature type="signal peptide" evidence="1">
    <location>
        <begin position="1"/>
        <end position="21"/>
    </location>
</feature>
<sequence>MKKFHFFVAALIFLLTSIIFSQNENNIEPNAFGGNGYVRGEGGDGVYQYLQGGLMFKSDNDLIGPFLLGVNVNMNFDGYHYTAKEIALGGTYSAWGKISDNYDGYYWLSPSLKYFSDYGYGGPKTDVWQKDLGFYGVFGANATSKSDGWFNSYKIILSYQQTFLSEKTGLVENGNIAEKIDFKATNKSYVKLQFESAVKRLPVGSKARFEPKAVVGYLYDAGSAKSYLEFGFGIAVAFTKEARYYEAFALQYRARFDSQFTTSRLDVIEVNLDFVNLWKLLE</sequence>
<gene>
    <name evidence="2" type="ORF">COT93_00895</name>
</gene>
<protein>
    <recommendedName>
        <fullName evidence="4">Outer membrane protein beta-barrel domain-containing protein</fullName>
    </recommendedName>
</protein>
<proteinExistence type="predicted"/>
<evidence type="ECO:0008006" key="4">
    <source>
        <dbReference type="Google" id="ProtNLM"/>
    </source>
</evidence>
<dbReference type="AlphaFoldDB" id="A0A2H0V9D4"/>
<evidence type="ECO:0000256" key="1">
    <source>
        <dbReference type="SAM" id="SignalP"/>
    </source>
</evidence>
<dbReference type="EMBL" id="PFAL01000012">
    <property type="protein sequence ID" value="PIR95671.1"/>
    <property type="molecule type" value="Genomic_DNA"/>
</dbReference>
<accession>A0A2H0V9D4</accession>
<feature type="chain" id="PRO_5013695279" description="Outer membrane protein beta-barrel domain-containing protein" evidence="1">
    <location>
        <begin position="22"/>
        <end position="282"/>
    </location>
</feature>
<keyword evidence="1" id="KW-0732">Signal</keyword>
<reference evidence="3" key="1">
    <citation type="submission" date="2017-09" db="EMBL/GenBank/DDBJ databases">
        <title>Depth-based differentiation of microbial function through sediment-hosted aquifers and enrichment of novel symbionts in the deep terrestrial subsurface.</title>
        <authorList>
            <person name="Probst A.J."/>
            <person name="Ladd B."/>
            <person name="Jarett J.K."/>
            <person name="Geller-Mcgrath D.E."/>
            <person name="Sieber C.M.K."/>
            <person name="Emerson J.B."/>
            <person name="Anantharaman K."/>
            <person name="Thomas B.C."/>
            <person name="Malmstrom R."/>
            <person name="Stieglmeier M."/>
            <person name="Klingl A."/>
            <person name="Woyke T."/>
            <person name="Ryan C.M."/>
            <person name="Banfield J.F."/>
        </authorList>
    </citation>
    <scope>NUCLEOTIDE SEQUENCE [LARGE SCALE GENOMIC DNA]</scope>
</reference>
<evidence type="ECO:0000313" key="3">
    <source>
        <dbReference type="Proteomes" id="UP000229972"/>
    </source>
</evidence>
<dbReference type="Proteomes" id="UP000229972">
    <property type="component" value="Unassembled WGS sequence"/>
</dbReference>
<comment type="caution">
    <text evidence="2">The sequence shown here is derived from an EMBL/GenBank/DDBJ whole genome shotgun (WGS) entry which is preliminary data.</text>
</comment>
<evidence type="ECO:0000313" key="2">
    <source>
        <dbReference type="EMBL" id="PIR95671.1"/>
    </source>
</evidence>